<gene>
    <name evidence="12" type="ORF">EHS25_008722</name>
</gene>
<evidence type="ECO:0000256" key="3">
    <source>
        <dbReference type="ARBA" id="ARBA00022448"/>
    </source>
</evidence>
<dbReference type="Gene3D" id="1.20.1250.20">
    <property type="entry name" value="MFS general substrate transporter like domains"/>
    <property type="match status" value="1"/>
</dbReference>
<dbReference type="PROSITE" id="PS50850">
    <property type="entry name" value="MFS"/>
    <property type="match status" value="1"/>
</dbReference>
<keyword evidence="3 8" id="KW-0813">Transport</keyword>
<feature type="transmembrane region" description="Helical" evidence="10">
    <location>
        <begin position="171"/>
        <end position="193"/>
    </location>
</feature>
<feature type="domain" description="Major facilitator superfamily (MFS) profile" evidence="11">
    <location>
        <begin position="70"/>
        <end position="515"/>
    </location>
</feature>
<dbReference type="InterPro" id="IPR003663">
    <property type="entry name" value="Sugar/inositol_transpt"/>
</dbReference>
<dbReference type="InterPro" id="IPR050360">
    <property type="entry name" value="MFS_Sugar_Transporters"/>
</dbReference>
<feature type="region of interest" description="Disordered" evidence="9">
    <location>
        <begin position="1"/>
        <end position="26"/>
    </location>
</feature>
<keyword evidence="4 10" id="KW-0812">Transmembrane</keyword>
<evidence type="ECO:0000256" key="5">
    <source>
        <dbReference type="ARBA" id="ARBA00022989"/>
    </source>
</evidence>
<dbReference type="GO" id="GO:0016020">
    <property type="term" value="C:membrane"/>
    <property type="evidence" value="ECO:0007669"/>
    <property type="project" value="UniProtKB-SubCell"/>
</dbReference>
<feature type="transmembrane region" description="Helical" evidence="10">
    <location>
        <begin position="367"/>
        <end position="386"/>
    </location>
</feature>
<dbReference type="OrthoDB" id="6612291at2759"/>
<evidence type="ECO:0000256" key="7">
    <source>
        <dbReference type="ARBA" id="ARBA00049119"/>
    </source>
</evidence>
<proteinExistence type="inferred from homology"/>
<evidence type="ECO:0000313" key="13">
    <source>
        <dbReference type="Proteomes" id="UP000279259"/>
    </source>
</evidence>
<keyword evidence="5 10" id="KW-1133">Transmembrane helix</keyword>
<evidence type="ECO:0000256" key="4">
    <source>
        <dbReference type="ARBA" id="ARBA00022692"/>
    </source>
</evidence>
<feature type="transmembrane region" description="Helical" evidence="10">
    <location>
        <begin position="493"/>
        <end position="509"/>
    </location>
</feature>
<comment type="similarity">
    <text evidence="2 8">Belongs to the major facilitator superfamily. Sugar transporter (TC 2.A.1.1) family.</text>
</comment>
<feature type="transmembrane region" description="Helical" evidence="10">
    <location>
        <begin position="464"/>
        <end position="481"/>
    </location>
</feature>
<dbReference type="Proteomes" id="UP000279259">
    <property type="component" value="Unassembled WGS sequence"/>
</dbReference>
<keyword evidence="13" id="KW-1185">Reference proteome</keyword>
<accession>A0A427YML9</accession>
<feature type="transmembrane region" description="Helical" evidence="10">
    <location>
        <begin position="244"/>
        <end position="265"/>
    </location>
</feature>
<comment type="catalytic activity">
    <reaction evidence="7">
        <text>myo-inositol(out) + H(+)(out) = myo-inositol(in) + H(+)(in)</text>
        <dbReference type="Rhea" id="RHEA:60364"/>
        <dbReference type="ChEBI" id="CHEBI:15378"/>
        <dbReference type="ChEBI" id="CHEBI:17268"/>
    </reaction>
</comment>
<evidence type="ECO:0000256" key="6">
    <source>
        <dbReference type="ARBA" id="ARBA00023136"/>
    </source>
</evidence>
<dbReference type="InterPro" id="IPR005829">
    <property type="entry name" value="Sugar_transporter_CS"/>
</dbReference>
<dbReference type="EMBL" id="RSCD01000006">
    <property type="protein sequence ID" value="RSH92307.1"/>
    <property type="molecule type" value="Genomic_DNA"/>
</dbReference>
<feature type="transmembrane region" description="Helical" evidence="10">
    <location>
        <begin position="418"/>
        <end position="443"/>
    </location>
</feature>
<feature type="transmembrane region" description="Helical" evidence="10">
    <location>
        <begin position="114"/>
        <end position="135"/>
    </location>
</feature>
<organism evidence="12 13">
    <name type="scientific">Saitozyma podzolica</name>
    <dbReference type="NCBI Taxonomy" id="1890683"/>
    <lineage>
        <taxon>Eukaryota</taxon>
        <taxon>Fungi</taxon>
        <taxon>Dikarya</taxon>
        <taxon>Basidiomycota</taxon>
        <taxon>Agaricomycotina</taxon>
        <taxon>Tremellomycetes</taxon>
        <taxon>Tremellales</taxon>
        <taxon>Trimorphomycetaceae</taxon>
        <taxon>Saitozyma</taxon>
    </lineage>
</organism>
<feature type="transmembrane region" description="Helical" evidence="10">
    <location>
        <begin position="147"/>
        <end position="165"/>
    </location>
</feature>
<dbReference type="InterPro" id="IPR020846">
    <property type="entry name" value="MFS_dom"/>
</dbReference>
<comment type="subcellular location">
    <subcellularLocation>
        <location evidence="1">Membrane</location>
        <topology evidence="1">Multi-pass membrane protein</topology>
    </subcellularLocation>
</comment>
<dbReference type="Pfam" id="PF00083">
    <property type="entry name" value="Sugar_tr"/>
    <property type="match status" value="1"/>
</dbReference>
<dbReference type="GO" id="GO:0005351">
    <property type="term" value="F:carbohydrate:proton symporter activity"/>
    <property type="evidence" value="ECO:0007669"/>
    <property type="project" value="TreeGrafter"/>
</dbReference>
<evidence type="ECO:0000313" key="12">
    <source>
        <dbReference type="EMBL" id="RSH92307.1"/>
    </source>
</evidence>
<dbReference type="PROSITE" id="PS00217">
    <property type="entry name" value="SUGAR_TRANSPORT_2"/>
    <property type="match status" value="1"/>
</dbReference>
<dbReference type="FunFam" id="1.20.1250.20:FF:000149">
    <property type="entry name" value="MFS transporter, SP family, general alpha glucoside:H+ symporter"/>
    <property type="match status" value="1"/>
</dbReference>
<evidence type="ECO:0000256" key="10">
    <source>
        <dbReference type="SAM" id="Phobius"/>
    </source>
</evidence>
<dbReference type="PANTHER" id="PTHR48022:SF56">
    <property type="entry name" value="MAJOR FACILITATOR SUPERFAMILY (MFS) PROFILE DOMAIN-CONTAINING PROTEIN-RELATED"/>
    <property type="match status" value="1"/>
</dbReference>
<dbReference type="NCBIfam" id="TIGR00879">
    <property type="entry name" value="SP"/>
    <property type="match status" value="1"/>
</dbReference>
<protein>
    <recommendedName>
        <fullName evidence="11">Major facilitator superfamily (MFS) profile domain-containing protein</fullName>
    </recommendedName>
</protein>
<evidence type="ECO:0000256" key="1">
    <source>
        <dbReference type="ARBA" id="ARBA00004141"/>
    </source>
</evidence>
<dbReference type="InterPro" id="IPR036259">
    <property type="entry name" value="MFS_trans_sf"/>
</dbReference>
<name>A0A427YML9_9TREE</name>
<dbReference type="InterPro" id="IPR005828">
    <property type="entry name" value="MFS_sugar_transport-like"/>
</dbReference>
<comment type="caution">
    <text evidence="12">The sequence shown here is derived from an EMBL/GenBank/DDBJ whole genome shotgun (WGS) entry which is preliminary data.</text>
</comment>
<evidence type="ECO:0000256" key="8">
    <source>
        <dbReference type="RuleBase" id="RU003346"/>
    </source>
</evidence>
<dbReference type="PANTHER" id="PTHR48022">
    <property type="entry name" value="PLASTIDIC GLUCOSE TRANSPORTER 4"/>
    <property type="match status" value="1"/>
</dbReference>
<feature type="transmembrane region" description="Helical" evidence="10">
    <location>
        <begin position="69"/>
        <end position="94"/>
    </location>
</feature>
<feature type="transmembrane region" description="Helical" evidence="10">
    <location>
        <begin position="393"/>
        <end position="412"/>
    </location>
</feature>
<dbReference type="AlphaFoldDB" id="A0A427YML9"/>
<sequence>MSATRISHDAPTLTPSPDDLVPAHSNDPELTKEKVLRLETMLVEAEAATQSEHKLGLWQALKLYPKASAWSILISFAVVMEGFDVVLLGSFYAYPEFVRTFGTQGADGTYQVPARWQAGLSNGANVGAIIGLILNGFVAERFGYRRVMIVALFYMIGVFFIFFFAKNLQMLLAAEILCGIPWGIFQTLTTSYASEVAPVVLRGYLTTWVNACWGIGQLIALGVLRGLLNRTDEWGWRIPYALQWFWPIPLIIVAFLAPESPWWLVRKGRIADARKSLERLTSKSSGVEDFDLDNTISMMAHTNELEKEISSGTSYLDCFRGIDLRRTEIVCGAWACQQLCGSAFMSYSTYFFQQAGLPAESSFDLSMGQYAINTGGTIIAWFLMASGVGRRTLYLWGSIWMCAVLLVVGGVSTVNNIAASWAAGVMLLLWSIAYQFTVGTVCFSLTTELSSRRLLIKTLNLGRGLYCVIGIINGSIMPYMLNPTAWNWKGKTAFFWAGLDLLVIVWIFFRLPEPSGLTFGEIDKLFEQKVSARKFKKVGIDTFGKDRARLAVAREAVGVEQVEKDKPTSAHLENA</sequence>
<evidence type="ECO:0000259" key="11">
    <source>
        <dbReference type="PROSITE" id="PS50850"/>
    </source>
</evidence>
<feature type="transmembrane region" description="Helical" evidence="10">
    <location>
        <begin position="329"/>
        <end position="347"/>
    </location>
</feature>
<evidence type="ECO:0000256" key="9">
    <source>
        <dbReference type="SAM" id="MobiDB-lite"/>
    </source>
</evidence>
<dbReference type="SUPFAM" id="SSF103473">
    <property type="entry name" value="MFS general substrate transporter"/>
    <property type="match status" value="1"/>
</dbReference>
<reference evidence="12 13" key="1">
    <citation type="submission" date="2018-11" db="EMBL/GenBank/DDBJ databases">
        <title>Genome sequence of Saitozyma podzolica DSM 27192.</title>
        <authorList>
            <person name="Aliyu H."/>
            <person name="Gorte O."/>
            <person name="Ochsenreither K."/>
        </authorList>
    </citation>
    <scope>NUCLEOTIDE SEQUENCE [LARGE SCALE GENOMIC DNA]</scope>
    <source>
        <strain evidence="12 13">DSM 27192</strain>
    </source>
</reference>
<feature type="transmembrane region" description="Helical" evidence="10">
    <location>
        <begin position="205"/>
        <end position="224"/>
    </location>
</feature>
<keyword evidence="6 10" id="KW-0472">Membrane</keyword>
<evidence type="ECO:0000256" key="2">
    <source>
        <dbReference type="ARBA" id="ARBA00010992"/>
    </source>
</evidence>